<protein>
    <submittedName>
        <fullName evidence="1">Uncharacterized protein</fullName>
    </submittedName>
</protein>
<dbReference type="Proteomes" id="UP000237105">
    <property type="component" value="Unassembled WGS sequence"/>
</dbReference>
<accession>A0A2P5AZI5</accession>
<name>A0A2P5AZI5_PARAD</name>
<reference evidence="2" key="1">
    <citation type="submission" date="2016-06" db="EMBL/GenBank/DDBJ databases">
        <title>Parallel loss of symbiosis genes in relatives of nitrogen-fixing non-legume Parasponia.</title>
        <authorList>
            <person name="Van Velzen R."/>
            <person name="Holmer R."/>
            <person name="Bu F."/>
            <person name="Rutten L."/>
            <person name="Van Zeijl A."/>
            <person name="Liu W."/>
            <person name="Santuari L."/>
            <person name="Cao Q."/>
            <person name="Sharma T."/>
            <person name="Shen D."/>
            <person name="Roswanjaya Y."/>
            <person name="Wardhani T."/>
            <person name="Kalhor M.S."/>
            <person name="Jansen J."/>
            <person name="Van den Hoogen J."/>
            <person name="Gungor B."/>
            <person name="Hartog M."/>
            <person name="Hontelez J."/>
            <person name="Verver J."/>
            <person name="Yang W.-C."/>
            <person name="Schijlen E."/>
            <person name="Repin R."/>
            <person name="Schilthuizen M."/>
            <person name="Schranz E."/>
            <person name="Heidstra R."/>
            <person name="Miyata K."/>
            <person name="Fedorova E."/>
            <person name="Kohlen W."/>
            <person name="Bisseling T."/>
            <person name="Smit S."/>
            <person name="Geurts R."/>
        </authorList>
    </citation>
    <scope>NUCLEOTIDE SEQUENCE [LARGE SCALE GENOMIC DNA]</scope>
    <source>
        <strain evidence="2">cv. WU1-14</strain>
    </source>
</reference>
<evidence type="ECO:0000313" key="2">
    <source>
        <dbReference type="Proteomes" id="UP000237105"/>
    </source>
</evidence>
<proteinExistence type="predicted"/>
<keyword evidence="2" id="KW-1185">Reference proteome</keyword>
<sequence length="71" mass="8195">MEEFDKDKLDDSELLTQEVNGNMVEDSEVKLDNEVILPFSFLIFEFVIDGDVKEVSTKEFSDSIVLDFDLE</sequence>
<dbReference type="EMBL" id="JXTB01000403">
    <property type="protein sequence ID" value="PON41954.1"/>
    <property type="molecule type" value="Genomic_DNA"/>
</dbReference>
<dbReference type="AlphaFoldDB" id="A0A2P5AZI5"/>
<organism evidence="1 2">
    <name type="scientific">Parasponia andersonii</name>
    <name type="common">Sponia andersonii</name>
    <dbReference type="NCBI Taxonomy" id="3476"/>
    <lineage>
        <taxon>Eukaryota</taxon>
        <taxon>Viridiplantae</taxon>
        <taxon>Streptophyta</taxon>
        <taxon>Embryophyta</taxon>
        <taxon>Tracheophyta</taxon>
        <taxon>Spermatophyta</taxon>
        <taxon>Magnoliopsida</taxon>
        <taxon>eudicotyledons</taxon>
        <taxon>Gunneridae</taxon>
        <taxon>Pentapetalae</taxon>
        <taxon>rosids</taxon>
        <taxon>fabids</taxon>
        <taxon>Rosales</taxon>
        <taxon>Cannabaceae</taxon>
        <taxon>Parasponia</taxon>
    </lineage>
</organism>
<evidence type="ECO:0000313" key="1">
    <source>
        <dbReference type="EMBL" id="PON41954.1"/>
    </source>
</evidence>
<gene>
    <name evidence="1" type="ORF">PanWU01x14_285530</name>
</gene>
<comment type="caution">
    <text evidence="1">The sequence shown here is derived from an EMBL/GenBank/DDBJ whole genome shotgun (WGS) entry which is preliminary data.</text>
</comment>
<dbReference type="OrthoDB" id="10412182at2759"/>